<reference evidence="1 2" key="1">
    <citation type="submission" date="2016-01" db="EMBL/GenBank/DDBJ databases">
        <title>The new phylogeny of the genus Mycobacterium.</title>
        <authorList>
            <person name="Tarcisio F."/>
            <person name="Conor M."/>
            <person name="Antonella G."/>
            <person name="Elisabetta G."/>
            <person name="Giulia F.S."/>
            <person name="Sara T."/>
            <person name="Anna F."/>
            <person name="Clotilde B."/>
            <person name="Roberto B."/>
            <person name="Veronica D.S."/>
            <person name="Fabio R."/>
            <person name="Monica P."/>
            <person name="Olivier J."/>
            <person name="Enrico T."/>
            <person name="Nicola S."/>
        </authorList>
    </citation>
    <scope>NUCLEOTIDE SEQUENCE [LARGE SCALE GENOMIC DNA]</scope>
    <source>
        <strain evidence="1 2">DSM 44626</strain>
    </source>
</reference>
<evidence type="ECO:0000313" key="2">
    <source>
        <dbReference type="Proteomes" id="UP000193710"/>
    </source>
</evidence>
<organism evidence="1 2">
    <name type="scientific">Mycobacterium triplex</name>
    <dbReference type="NCBI Taxonomy" id="47839"/>
    <lineage>
        <taxon>Bacteria</taxon>
        <taxon>Bacillati</taxon>
        <taxon>Actinomycetota</taxon>
        <taxon>Actinomycetes</taxon>
        <taxon>Mycobacteriales</taxon>
        <taxon>Mycobacteriaceae</taxon>
        <taxon>Mycobacterium</taxon>
        <taxon>Mycobacterium simiae complex</taxon>
    </lineage>
</organism>
<protein>
    <recommendedName>
        <fullName evidence="3">Secreted protein</fullName>
    </recommendedName>
</protein>
<accession>A0ABX3VZI7</accession>
<sequence length="178" mass="19267">MIIAAFIVSIVAALAAGGSVWYARAQARVAKDAVEHAHTSAEAATRSADIAEIVERGRHFGWRIEARTNNPAVRNYTLRNVGTVNARNVTLAGDYLRIVMSADGSGSDIAAGESRLFMVAQAFGDKGGEIRITWTPDLPGAEPMTWTEIPPMAPFTPPLSDIDWRNLVKAVEKLAERH</sequence>
<keyword evidence="2" id="KW-1185">Reference proteome</keyword>
<evidence type="ECO:0000313" key="1">
    <source>
        <dbReference type="EMBL" id="ORW99242.1"/>
    </source>
</evidence>
<dbReference type="RefSeq" id="WP_036468926.1">
    <property type="nucleotide sequence ID" value="NZ_HG964446.1"/>
</dbReference>
<dbReference type="EMBL" id="LQPY01000041">
    <property type="protein sequence ID" value="ORW99242.1"/>
    <property type="molecule type" value="Genomic_DNA"/>
</dbReference>
<name>A0ABX3VZI7_9MYCO</name>
<dbReference type="Proteomes" id="UP000193710">
    <property type="component" value="Unassembled WGS sequence"/>
</dbReference>
<evidence type="ECO:0008006" key="3">
    <source>
        <dbReference type="Google" id="ProtNLM"/>
    </source>
</evidence>
<gene>
    <name evidence="1" type="ORF">AWC29_28420</name>
</gene>
<proteinExistence type="predicted"/>
<comment type="caution">
    <text evidence="1">The sequence shown here is derived from an EMBL/GenBank/DDBJ whole genome shotgun (WGS) entry which is preliminary data.</text>
</comment>